<dbReference type="PANTHER" id="PTHR48075:SF5">
    <property type="entry name" value="3-HYDROXYBUTYRYL-COA DEHYDROGENASE"/>
    <property type="match status" value="1"/>
</dbReference>
<dbReference type="InterPro" id="IPR036291">
    <property type="entry name" value="NAD(P)-bd_dom_sf"/>
</dbReference>
<evidence type="ECO:0000313" key="7">
    <source>
        <dbReference type="Proteomes" id="UP000020595"/>
    </source>
</evidence>
<dbReference type="InterPro" id="IPR013328">
    <property type="entry name" value="6PGD_dom2"/>
</dbReference>
<dbReference type="SUPFAM" id="SSF48179">
    <property type="entry name" value="6-phosphogluconate dehydrogenase C-terminal domain-like"/>
    <property type="match status" value="1"/>
</dbReference>
<dbReference type="Gene3D" id="3.40.50.720">
    <property type="entry name" value="NAD(P)-binding Rossmann-like Domain"/>
    <property type="match status" value="1"/>
</dbReference>
<dbReference type="RefSeq" id="WP_032051897.1">
    <property type="nucleotide sequence ID" value="NZ_JEWH01000099.1"/>
</dbReference>
<dbReference type="AlphaFoldDB" id="A0A009HGP3"/>
<dbReference type="InterPro" id="IPR006176">
    <property type="entry name" value="3-OHacyl-CoA_DH_NAD-bd"/>
</dbReference>
<dbReference type="PIRSF" id="PIRSF000105">
    <property type="entry name" value="HCDH"/>
    <property type="match status" value="1"/>
</dbReference>
<dbReference type="InterPro" id="IPR008927">
    <property type="entry name" value="6-PGluconate_DH-like_C_sf"/>
</dbReference>
<feature type="transmembrane region" description="Helical" evidence="3">
    <location>
        <begin position="6"/>
        <end position="25"/>
    </location>
</feature>
<accession>A0A009HGP3</accession>
<organism evidence="6 7">
    <name type="scientific">Acinetobacter baumannii (strain 1295743)</name>
    <dbReference type="NCBI Taxonomy" id="1310613"/>
    <lineage>
        <taxon>Bacteria</taxon>
        <taxon>Pseudomonadati</taxon>
        <taxon>Pseudomonadota</taxon>
        <taxon>Gammaproteobacteria</taxon>
        <taxon>Moraxellales</taxon>
        <taxon>Moraxellaceae</taxon>
        <taxon>Acinetobacter</taxon>
        <taxon>Acinetobacter calcoaceticus/baumannii complex</taxon>
    </lineage>
</organism>
<evidence type="ECO:0000256" key="2">
    <source>
        <dbReference type="PIRSR" id="PIRSR000105-1"/>
    </source>
</evidence>
<dbReference type="PANTHER" id="PTHR48075">
    <property type="entry name" value="3-HYDROXYACYL-COA DEHYDROGENASE FAMILY PROTEIN"/>
    <property type="match status" value="1"/>
</dbReference>
<feature type="domain" description="3-hydroxyacyl-CoA dehydrogenase C-terminal" evidence="4">
    <location>
        <begin position="191"/>
        <end position="239"/>
    </location>
</feature>
<proteinExistence type="predicted"/>
<evidence type="ECO:0000256" key="3">
    <source>
        <dbReference type="SAM" id="Phobius"/>
    </source>
</evidence>
<evidence type="ECO:0000256" key="1">
    <source>
        <dbReference type="ARBA" id="ARBA00023002"/>
    </source>
</evidence>
<dbReference type="InterPro" id="IPR006108">
    <property type="entry name" value="3HC_DH_C"/>
</dbReference>
<feature type="site" description="Important for catalytic activity" evidence="2">
    <location>
        <position position="144"/>
    </location>
</feature>
<dbReference type="InterPro" id="IPR022694">
    <property type="entry name" value="3-OHacyl-CoA_DH"/>
</dbReference>
<keyword evidence="1" id="KW-0560">Oxidoreductase</keyword>
<keyword evidence="3" id="KW-1133">Transmembrane helix</keyword>
<reference evidence="6 7" key="1">
    <citation type="submission" date="2014-02" db="EMBL/GenBank/DDBJ databases">
        <title>Comparative genomics and transcriptomics to identify genetic mechanisms underlying the emergence of carbapenem resistant Acinetobacter baumannii (CRAb).</title>
        <authorList>
            <person name="Harris A.D."/>
            <person name="Johnson K.J."/>
            <person name="George J."/>
            <person name="Shefchek K."/>
            <person name="Daugherty S.C."/>
            <person name="Parankush S."/>
            <person name="Sadzewicz L."/>
            <person name="Tallon L."/>
            <person name="Sengamalay N."/>
            <person name="Hazen T.H."/>
            <person name="Rasko D.A."/>
        </authorList>
    </citation>
    <scope>NUCLEOTIDE SEQUENCE [LARGE SCALE GENOMIC DNA]</scope>
    <source>
        <strain evidence="6 7">1295743</strain>
    </source>
</reference>
<dbReference type="Pfam" id="PF02737">
    <property type="entry name" value="3HCDH_N"/>
    <property type="match status" value="1"/>
</dbReference>
<dbReference type="Proteomes" id="UP000020595">
    <property type="component" value="Unassembled WGS sequence"/>
</dbReference>
<dbReference type="EMBL" id="JEWH01000099">
    <property type="protein sequence ID" value="EXB03387.1"/>
    <property type="molecule type" value="Genomic_DNA"/>
</dbReference>
<gene>
    <name evidence="6" type="ORF">J512_4114</name>
</gene>
<dbReference type="Pfam" id="PF00725">
    <property type="entry name" value="3HCDH"/>
    <property type="match status" value="1"/>
</dbReference>
<name>A0A009HGP3_ACIB9</name>
<comment type="caution">
    <text evidence="6">The sequence shown here is derived from an EMBL/GenBank/DDBJ whole genome shotgun (WGS) entry which is preliminary data.</text>
</comment>
<feature type="domain" description="3-hydroxyacyl-CoA dehydrogenase NAD binding" evidence="5">
    <location>
        <begin position="6"/>
        <end position="187"/>
    </location>
</feature>
<sequence length="316" mass="35889">MEGIKTIGVVGVGIIGASWTALFLYKGFKVKVYDPYPIDEELFKKRIQANLSDLLALDQQTDSSHHLQDIFLNLELYNNLKDAVIDTDFIQENAPERLDLKQNLYQEITSYCPEKTLIASSSSGLKVSDFQKDATHPERIFLGHPFNPPHLLPLVEIVGGKLTDPQILKKASEFYQSLGKHPIVLKKEVKGHVANRLQAALWREAFSLVKEGVCSAEDVDIAITSGPGLRWALFGPYINMELANQKGFKEAIHHLGPPMTEWWNDMQNFQHSEETTELLEEQTKELLTHYKDVNLSQKRDKGLVDILKLRQKLELD</sequence>
<dbReference type="PATRIC" id="fig|1310613.3.peg.3923"/>
<dbReference type="Gene3D" id="1.10.1040.10">
    <property type="entry name" value="N-(1-d-carboxylethyl)-l-norvaline Dehydrogenase, domain 2"/>
    <property type="match status" value="1"/>
</dbReference>
<keyword evidence="3" id="KW-0812">Transmembrane</keyword>
<evidence type="ECO:0000259" key="4">
    <source>
        <dbReference type="Pfam" id="PF00725"/>
    </source>
</evidence>
<protein>
    <submittedName>
        <fullName evidence="6">3-hydroxyacyl-CoA dehydrogenase, C-terminal domain protein</fullName>
    </submittedName>
</protein>
<dbReference type="GO" id="GO:0016616">
    <property type="term" value="F:oxidoreductase activity, acting on the CH-OH group of donors, NAD or NADP as acceptor"/>
    <property type="evidence" value="ECO:0007669"/>
    <property type="project" value="InterPro"/>
</dbReference>
<dbReference type="SUPFAM" id="SSF51735">
    <property type="entry name" value="NAD(P)-binding Rossmann-fold domains"/>
    <property type="match status" value="1"/>
</dbReference>
<evidence type="ECO:0000259" key="5">
    <source>
        <dbReference type="Pfam" id="PF02737"/>
    </source>
</evidence>
<dbReference type="GO" id="GO:0006631">
    <property type="term" value="P:fatty acid metabolic process"/>
    <property type="evidence" value="ECO:0007669"/>
    <property type="project" value="InterPro"/>
</dbReference>
<evidence type="ECO:0000313" key="6">
    <source>
        <dbReference type="EMBL" id="EXB03387.1"/>
    </source>
</evidence>
<keyword evidence="3" id="KW-0472">Membrane</keyword>
<dbReference type="GO" id="GO:0070403">
    <property type="term" value="F:NAD+ binding"/>
    <property type="evidence" value="ECO:0007669"/>
    <property type="project" value="InterPro"/>
</dbReference>